<dbReference type="RefSeq" id="WP_076345959.1">
    <property type="nucleotide sequence ID" value="NZ_CP019082.1"/>
</dbReference>
<dbReference type="Gene3D" id="3.40.50.1820">
    <property type="entry name" value="alpha/beta hydrolase"/>
    <property type="match status" value="1"/>
</dbReference>
<reference evidence="4" key="1">
    <citation type="submission" date="2016-12" db="EMBL/GenBank/DDBJ databases">
        <title>Comparative genomics of four Isosphaeraceae planctomycetes: a common pool of plasmids and glycoside hydrolase genes.</title>
        <authorList>
            <person name="Ivanova A."/>
        </authorList>
    </citation>
    <scope>NUCLEOTIDE SEQUENCE [LARGE SCALE GENOMIC DNA]</scope>
    <source>
        <strain evidence="4">PX4</strain>
    </source>
</reference>
<dbReference type="InterPro" id="IPR029058">
    <property type="entry name" value="AB_hydrolase_fold"/>
</dbReference>
<evidence type="ECO:0000256" key="1">
    <source>
        <dbReference type="SAM" id="MobiDB-lite"/>
    </source>
</evidence>
<feature type="chain" id="PRO_5010522124" description="PhoPQ-activated pathogenicity-related protein" evidence="2">
    <location>
        <begin position="19"/>
        <end position="461"/>
    </location>
</feature>
<organism evidence="3 4">
    <name type="scientific">Paludisphaera borealis</name>
    <dbReference type="NCBI Taxonomy" id="1387353"/>
    <lineage>
        <taxon>Bacteria</taxon>
        <taxon>Pseudomonadati</taxon>
        <taxon>Planctomycetota</taxon>
        <taxon>Planctomycetia</taxon>
        <taxon>Isosphaerales</taxon>
        <taxon>Isosphaeraceae</taxon>
        <taxon>Paludisphaera</taxon>
    </lineage>
</organism>
<feature type="region of interest" description="Disordered" evidence="1">
    <location>
        <begin position="438"/>
        <end position="461"/>
    </location>
</feature>
<dbReference type="Pfam" id="PF10142">
    <property type="entry name" value="PhoPQ_related"/>
    <property type="match status" value="1"/>
</dbReference>
<evidence type="ECO:0000313" key="3">
    <source>
        <dbReference type="EMBL" id="APW60959.1"/>
    </source>
</evidence>
<evidence type="ECO:0000256" key="2">
    <source>
        <dbReference type="SAM" id="SignalP"/>
    </source>
</evidence>
<protein>
    <recommendedName>
        <fullName evidence="5">PhoPQ-activated pathogenicity-related protein</fullName>
    </recommendedName>
</protein>
<evidence type="ECO:0008006" key="5">
    <source>
        <dbReference type="Google" id="ProtNLM"/>
    </source>
</evidence>
<dbReference type="KEGG" id="pbor:BSF38_02456"/>
<dbReference type="EMBL" id="CP019082">
    <property type="protein sequence ID" value="APW60959.1"/>
    <property type="molecule type" value="Genomic_DNA"/>
</dbReference>
<dbReference type="PANTHER" id="PTHR31497:SF0">
    <property type="entry name" value="AUTOCRINE PROLIFERATION REPRESSOR PROTEIN A"/>
    <property type="match status" value="1"/>
</dbReference>
<dbReference type="Proteomes" id="UP000186309">
    <property type="component" value="Chromosome"/>
</dbReference>
<evidence type="ECO:0000313" key="4">
    <source>
        <dbReference type="Proteomes" id="UP000186309"/>
    </source>
</evidence>
<gene>
    <name evidence="3" type="ORF">BSF38_02456</name>
</gene>
<keyword evidence="2" id="KW-0732">Signal</keyword>
<keyword evidence="4" id="KW-1185">Reference proteome</keyword>
<dbReference type="PANTHER" id="PTHR31497">
    <property type="entry name" value="AUTOCRINE PROLIFERATION REPRESSOR PROTEIN A"/>
    <property type="match status" value="1"/>
</dbReference>
<dbReference type="AlphaFoldDB" id="A0A1U7CPX0"/>
<proteinExistence type="predicted"/>
<feature type="signal peptide" evidence="2">
    <location>
        <begin position="1"/>
        <end position="18"/>
    </location>
</feature>
<dbReference type="InterPro" id="IPR009199">
    <property type="entry name" value="PhoPQ-act_pathogen-rel_PqaA"/>
</dbReference>
<dbReference type="OrthoDB" id="8950502at2"/>
<name>A0A1U7CPX0_9BACT</name>
<dbReference type="STRING" id="1387353.BSF38_02456"/>
<accession>A0A1U7CPX0</accession>
<dbReference type="SUPFAM" id="SSF53474">
    <property type="entry name" value="alpha/beta-Hydrolases"/>
    <property type="match status" value="1"/>
</dbReference>
<sequence length="461" mass="50863">MRFLSSRGFLGFPLVAVAAVGLSIMAAPCRADLDEYVKKADPAFAWKQTERQETPMGVVTGLELTSQVWQEITWKHSLRIYESKNVTYDDAVLLFITGGSTGNKPGADMEMFAFTLAKLSGARVALLSQVPNQPLLGDKKEDSLIAETFVRYLDSKDENWPLLFPMVKSAVKAMDAVQAWAKEGGKFDVKRFVVAGASKRGWTTWLTGAVDDRVIAIAPMVIVMLNMGPQGPNQLDVWGAYSEQIDDYVQRGLMEQAQTGPGTKLWEMVDPYTFRERLAKPKMLINGANDPYWTLNALDLYWDGLVGPKYLVELPNAGHGLESNREWAINGLSVFFRANVTGRKLPRLDWKLESSPKGEYTLKINADPAPKSARLWTAEAEKRDFRGSKWTSTSLAPGPIVSTVVAAPEMGNKAVFADLEYEIDGIPYRLTTSFFEPGAPAAKTSKPKKKVLEPVGAGASR</sequence>
<dbReference type="PIRSF" id="PIRSF014728">
    <property type="entry name" value="PqaA"/>
    <property type="match status" value="1"/>
</dbReference>